<dbReference type="Proteomes" id="UP000548423">
    <property type="component" value="Unassembled WGS sequence"/>
</dbReference>
<protein>
    <recommendedName>
        <fullName evidence="3">ABM domain-containing protein</fullName>
    </recommendedName>
</protein>
<evidence type="ECO:0008006" key="3">
    <source>
        <dbReference type="Google" id="ProtNLM"/>
    </source>
</evidence>
<comment type="caution">
    <text evidence="1">The sequence shown here is derived from an EMBL/GenBank/DDBJ whole genome shotgun (WGS) entry which is preliminary data.</text>
</comment>
<name>A0A852TCS5_9BACI</name>
<accession>A0A852TCS5</accession>
<evidence type="ECO:0000313" key="2">
    <source>
        <dbReference type="Proteomes" id="UP000548423"/>
    </source>
</evidence>
<organism evidence="1 2">
    <name type="scientific">Neobacillus niacini</name>
    <dbReference type="NCBI Taxonomy" id="86668"/>
    <lineage>
        <taxon>Bacteria</taxon>
        <taxon>Bacillati</taxon>
        <taxon>Bacillota</taxon>
        <taxon>Bacilli</taxon>
        <taxon>Bacillales</taxon>
        <taxon>Bacillaceae</taxon>
        <taxon>Neobacillus</taxon>
    </lineage>
</organism>
<proteinExistence type="predicted"/>
<reference evidence="2" key="2">
    <citation type="submission" date="2020-08" db="EMBL/GenBank/DDBJ databases">
        <title>The Agave Microbiome: Exploring the role of microbial communities in plant adaptations to desert environments.</title>
        <authorList>
            <person name="Partida-Martinez L.P."/>
        </authorList>
    </citation>
    <scope>NUCLEOTIDE SEQUENCE [LARGE SCALE GENOMIC DNA]</scope>
    <source>
        <strain evidence="2">AT2.8</strain>
    </source>
</reference>
<reference evidence="2" key="1">
    <citation type="submission" date="2020-07" db="EMBL/GenBank/DDBJ databases">
        <authorList>
            <person name="Partida-Martinez L."/>
            <person name="Huntemann M."/>
            <person name="Clum A."/>
            <person name="Wang J."/>
            <person name="Palaniappan K."/>
            <person name="Ritter S."/>
            <person name="Chen I.-M."/>
            <person name="Stamatis D."/>
            <person name="Reddy T."/>
            <person name="O'Malley R."/>
            <person name="Daum C."/>
            <person name="Shapiro N."/>
            <person name="Ivanova N."/>
            <person name="Kyrpides N."/>
            <person name="Woyke T."/>
        </authorList>
    </citation>
    <scope>NUCLEOTIDE SEQUENCE [LARGE SCALE GENOMIC DNA]</scope>
    <source>
        <strain evidence="2">AT2.8</strain>
    </source>
</reference>
<sequence length="117" mass="13953">MSVFVYQTFIIKQEKFKEAIENLREIKKFRNENYNHHVEILTPISGEDHTYALLSTYDGLGEMELENKRLFDDEEYLELIGPFFLENIKEGSMYTQIYRGLSDKKSDKQDDKKKSEK</sequence>
<evidence type="ECO:0000313" key="1">
    <source>
        <dbReference type="EMBL" id="NYE06592.1"/>
    </source>
</evidence>
<gene>
    <name evidence="1" type="ORF">F4694_003372</name>
</gene>
<dbReference type="AlphaFoldDB" id="A0A852TCS5"/>
<dbReference type="EMBL" id="JACCBX010000007">
    <property type="protein sequence ID" value="NYE06592.1"/>
    <property type="molecule type" value="Genomic_DNA"/>
</dbReference>